<evidence type="ECO:0000313" key="3">
    <source>
        <dbReference type="EMBL" id="CRG99116.1"/>
    </source>
</evidence>
<feature type="transmembrane region" description="Helical" evidence="2">
    <location>
        <begin position="386"/>
        <end position="408"/>
    </location>
</feature>
<accession>A0A1J1H2N6</accession>
<feature type="transmembrane region" description="Helical" evidence="2">
    <location>
        <begin position="627"/>
        <end position="649"/>
    </location>
</feature>
<keyword evidence="2" id="KW-1133">Transmembrane helix</keyword>
<evidence type="ECO:0000256" key="2">
    <source>
        <dbReference type="SAM" id="Phobius"/>
    </source>
</evidence>
<feature type="transmembrane region" description="Helical" evidence="2">
    <location>
        <begin position="784"/>
        <end position="802"/>
    </location>
</feature>
<feature type="transmembrane region" description="Helical" evidence="2">
    <location>
        <begin position="730"/>
        <end position="753"/>
    </location>
</feature>
<feature type="region of interest" description="Disordered" evidence="1">
    <location>
        <begin position="1242"/>
        <end position="1274"/>
    </location>
</feature>
<sequence>MTNKNEILEIEKLRNKILSKKVKYDYSFIIHFILLFIHLFLYVKVMSIYYAYNNDYSINCFNQTFSYFLQCNYASSKDIETIQDNLLNINNMCNYEKKDYLKYNTDYFKIRLLFYNKNVNTYIDYVIIFTKLFNSNILKKQTKISITHYYFWGEWVFYVLFNIFTFTIIYKEWKNKKIKINVFHICIVIFINLNILYEQFINSIMNDSIHEKTLELLMYIYYLFIIINIFESFSKFCKIFTFPTKIVIQTIKYNYILIIFLFSFLILIVINYFSKDEKFNNYFNSIYTFSDNSKYKNEFIYNFFFILIYNLFFIPMIVIISTATTFLMIHKHHNIFNLKIRKSALWIQLKRYLFFLNEKNNKIMSDDLEKEEADIEDKKYIKKIEILKIVIIFVFFIFLILFVIKIFLDRDSMIHINATYSQLLEEPFITKTNLEKSFDTFTYSSEHMDFLNSIVINNIMRNKKNLENKRLFEIQSDLRGCDIFIYENFFHIFPYDLYIKLSDGKIVSEEIAIDNPLISNVSNINNGELEKYSSKFDNNNEMIKYYESYSILYNFEYSIFLLINISFNIQNYGQFKKKKEIFVQQVQEYDNKTSNSKLVILIFLLIITITYFILMTFLLYYIKKRFFIWFFGFFFIICIFFFIFNFMIFKSVTYSYDYVDHIKNKNLSNTFNLRNLQNFKLLIFYLLRIKLCKFYGNLFSYIILVIAILKIYFFFFINYFTSFIKYKNHFILITIPIFLFVFLTSLLSSYTFFDFSTSFLKWIMLFYHIQTNKKFSPYEIFNKFIFFFFVFYITSIFIFIFLKKNQNTVKIKKIHQNSLPFDNMIIDDHDILIYFKAVLFSIDKTFEKVKILKEKFRINQIINQEFQYYNQYCNHIIMQNVLYENQLNSLKFHDSNIKEPISHQIINFQNNPYQNIMNNQVIESSYINNKTIDNQMINNQNINNNYMNDQNINNNYMNDQNINNNYMNDQYINNNYMNDQNINNNNIDNQNINNNNIDNQNINNNNIDNQNINNNYMNDHTIRNQICIEKDMNTKMSIDKYSNDTQKEEYALYNLNHNNITKNNFIDNSLNYSEKEIILKVDNMHSFFTKHINEKYDFSFLHDKKEKNNIVDFLKGGIYDHSNIKKQKKKKKKKRIHLKMMLKNLCSDLDYIKKIKISLTYIILLKIKKNILIQNLNNLNSIKKELKIEYQNKLLYKNHLFNLQQNLFKEIEILEKRVLIMNELNNGMVRVIDDITFYKKQEDRADKNPKEISEKKGKSKGVFGIPILQKKKEK</sequence>
<dbReference type="GeneID" id="39735217"/>
<dbReference type="PANTHER" id="PTHR36489">
    <property type="entry name" value="PROTEIN-COUPLED RECEPTOR GPR1, PUTATIVE-RELATED"/>
    <property type="match status" value="1"/>
</dbReference>
<keyword evidence="2" id="KW-0812">Transmembrane</keyword>
<reference evidence="3 4" key="1">
    <citation type="submission" date="2015-04" db="EMBL/GenBank/DDBJ databases">
        <authorList>
            <consortium name="Pathogen Informatics"/>
        </authorList>
    </citation>
    <scope>NUCLEOTIDE SEQUENCE [LARGE SCALE GENOMIC DNA]</scope>
    <source>
        <strain evidence="3 4">SGS1</strain>
    </source>
</reference>
<feature type="transmembrane region" description="Helical" evidence="2">
    <location>
        <begin position="299"/>
        <end position="329"/>
    </location>
</feature>
<organism evidence="3 4">
    <name type="scientific">Plasmodium relictum</name>
    <dbReference type="NCBI Taxonomy" id="85471"/>
    <lineage>
        <taxon>Eukaryota</taxon>
        <taxon>Sar</taxon>
        <taxon>Alveolata</taxon>
        <taxon>Apicomplexa</taxon>
        <taxon>Aconoidasida</taxon>
        <taxon>Haemosporida</taxon>
        <taxon>Plasmodiidae</taxon>
        <taxon>Plasmodium</taxon>
        <taxon>Plasmodium (Haemamoeba)</taxon>
    </lineage>
</organism>
<keyword evidence="4" id="KW-1185">Reference proteome</keyword>
<dbReference type="VEuPathDB" id="PlasmoDB:PRELSG_0609100"/>
<evidence type="ECO:0000313" key="4">
    <source>
        <dbReference type="Proteomes" id="UP000220158"/>
    </source>
</evidence>
<dbReference type="OrthoDB" id="372561at2759"/>
<dbReference type="EMBL" id="LN835301">
    <property type="protein sequence ID" value="CRG99116.1"/>
    <property type="molecule type" value="Genomic_DNA"/>
</dbReference>
<dbReference type="OMA" id="FVHEIYE"/>
<gene>
    <name evidence="3" type="ORF">PRELSG_0609100</name>
</gene>
<name>A0A1J1H2N6_PLARL</name>
<proteinExistence type="predicted"/>
<dbReference type="KEGG" id="prel:PRELSG_0609100"/>
<feature type="transmembrane region" description="Helical" evidence="2">
    <location>
        <begin position="220"/>
        <end position="241"/>
    </location>
</feature>
<feature type="transmembrane region" description="Helical" evidence="2">
    <location>
        <begin position="149"/>
        <end position="170"/>
    </location>
</feature>
<feature type="compositionally biased region" description="Basic and acidic residues" evidence="1">
    <location>
        <begin position="1242"/>
        <end position="1256"/>
    </location>
</feature>
<dbReference type="Proteomes" id="UP000220158">
    <property type="component" value="Chromosome 6"/>
</dbReference>
<feature type="transmembrane region" description="Helical" evidence="2">
    <location>
        <begin position="598"/>
        <end position="620"/>
    </location>
</feature>
<keyword evidence="2" id="KW-0472">Membrane</keyword>
<dbReference type="AlphaFoldDB" id="A0A1J1H2N6"/>
<feature type="transmembrane region" description="Helical" evidence="2">
    <location>
        <begin position="253"/>
        <end position="273"/>
    </location>
</feature>
<feature type="transmembrane region" description="Helical" evidence="2">
    <location>
        <begin position="28"/>
        <end position="52"/>
    </location>
</feature>
<dbReference type="PANTHER" id="PTHR36489:SF1">
    <property type="entry name" value="G-PROTEIN COUPLED RECEPTORS FAMILY 1 PROFILE DOMAIN-CONTAINING PROTEIN"/>
    <property type="match status" value="1"/>
</dbReference>
<evidence type="ECO:0000256" key="1">
    <source>
        <dbReference type="SAM" id="MobiDB-lite"/>
    </source>
</evidence>
<protein>
    <submittedName>
        <fullName evidence="3">Uncharacterized protein</fullName>
    </submittedName>
</protein>
<feature type="transmembrane region" description="Helical" evidence="2">
    <location>
        <begin position="698"/>
        <end position="718"/>
    </location>
</feature>
<dbReference type="RefSeq" id="XP_028532124.1">
    <property type="nucleotide sequence ID" value="XM_028675546.1"/>
</dbReference>
<feature type="transmembrane region" description="Helical" evidence="2">
    <location>
        <begin position="182"/>
        <end position="200"/>
    </location>
</feature>